<dbReference type="SUPFAM" id="SSF51905">
    <property type="entry name" value="FAD/NAD(P)-binding domain"/>
    <property type="match status" value="1"/>
</dbReference>
<reference evidence="2 3" key="1">
    <citation type="submission" date="2018-06" db="EMBL/GenBank/DDBJ databases">
        <authorList>
            <consortium name="Pathogen Informatics"/>
            <person name="Doyle S."/>
        </authorList>
    </citation>
    <scope>NUCLEOTIDE SEQUENCE [LARGE SCALE GENOMIC DNA]</scope>
    <source>
        <strain evidence="2 3">NCTC13102</strain>
    </source>
</reference>
<gene>
    <name evidence="2" type="ORF">NCTC13102_01103</name>
</gene>
<dbReference type="InterPro" id="IPR002937">
    <property type="entry name" value="Amino_oxidase"/>
</dbReference>
<dbReference type="AlphaFoldDB" id="A0A2X3DGV1"/>
<dbReference type="InterPro" id="IPR036188">
    <property type="entry name" value="FAD/NAD-bd_sf"/>
</dbReference>
<dbReference type="EMBL" id="UAWL01000006">
    <property type="protein sequence ID" value="SQB98639.1"/>
    <property type="molecule type" value="Genomic_DNA"/>
</dbReference>
<feature type="domain" description="Amine oxidase" evidence="1">
    <location>
        <begin position="550"/>
        <end position="647"/>
    </location>
</feature>
<dbReference type="GO" id="GO:0016491">
    <property type="term" value="F:oxidoreductase activity"/>
    <property type="evidence" value="ECO:0007669"/>
    <property type="project" value="InterPro"/>
</dbReference>
<organism evidence="2 3">
    <name type="scientific">Helicobacter fennelliae</name>
    <dbReference type="NCBI Taxonomy" id="215"/>
    <lineage>
        <taxon>Bacteria</taxon>
        <taxon>Pseudomonadati</taxon>
        <taxon>Campylobacterota</taxon>
        <taxon>Epsilonproteobacteria</taxon>
        <taxon>Campylobacterales</taxon>
        <taxon>Helicobacteraceae</taxon>
        <taxon>Helicobacter</taxon>
    </lineage>
</organism>
<dbReference type="Proteomes" id="UP000250166">
    <property type="component" value="Unassembled WGS sequence"/>
</dbReference>
<protein>
    <submittedName>
        <fullName evidence="2">Protoporphyrinogen oxidase</fullName>
    </submittedName>
</protein>
<accession>A0A2X3DGV1</accession>
<evidence type="ECO:0000259" key="1">
    <source>
        <dbReference type="Pfam" id="PF01593"/>
    </source>
</evidence>
<dbReference type="RefSeq" id="WP_112058623.1">
    <property type="nucleotide sequence ID" value="NZ_UAWL01000006.1"/>
</dbReference>
<dbReference type="Pfam" id="PF01593">
    <property type="entry name" value="Amino_oxidase"/>
    <property type="match status" value="1"/>
</dbReference>
<sequence>MQRRGFLNGMALGIVATLSPSNVLFGNTKSPNTTHPIHAKFYQDSAYPPSLLGLRGSDNASYASAHLLRDGKKFELENIPVSEEYDLVVVGSGISGLSAACLYKEKHQNARILILDNHDDFGGHARRNEFIFEYNGTHYKILSYGGSESLQSPKSLYSKEVVDFLERFGLGIDNLAKGFDVGFYQRKGLKRGVYFDKTIFGEHKIIVGNPSKMVSDDVPPELHNTISFKDFVNQFPLSAQDKKLLRQLFESPKDYLAKLTKAQKQTYLEKTSYLEFLETKVGLSKQALKYFDGISDDFSALGIDAISCEEARESFLPGFSNLGLDDEDLVYGDLYIHHAPDGNATIARLLVKYLIPQVAPNAKQNLNDIILAQFDYSKLDPANISKHFTPTSEHNVRLRLKSTAIHVIDSQNSAQICYIKDNALHKVQAKKVIMANYNSMIPYIIPSLPQAQKEALSQNVKTPLLYARVILRDWQSFMKLGVYDFYAPSMPFVRVSLDYPVNLGGYHHPINPNQPICINMICSPVALARRNMDLRGMNARDQARVARHLLHDMSFASIEEMMRSQLQAMLGNYGFKQDDILAITLNRWAHCYSYSFNPLFDDKDEFERTMTLARKPFGNIAIANSDSGYGAYIHTAIEQAMRAVQEIS</sequence>
<name>A0A2X3DGV1_9HELI</name>
<evidence type="ECO:0000313" key="2">
    <source>
        <dbReference type="EMBL" id="SQB98639.1"/>
    </source>
</evidence>
<dbReference type="Gene3D" id="3.50.50.60">
    <property type="entry name" value="FAD/NAD(P)-binding domain"/>
    <property type="match status" value="1"/>
</dbReference>
<dbReference type="Pfam" id="PF13450">
    <property type="entry name" value="NAD_binding_8"/>
    <property type="match status" value="1"/>
</dbReference>
<proteinExistence type="predicted"/>
<evidence type="ECO:0000313" key="3">
    <source>
        <dbReference type="Proteomes" id="UP000250166"/>
    </source>
</evidence>